<dbReference type="PRINTS" id="PR00344">
    <property type="entry name" value="BCTRLSENSOR"/>
</dbReference>
<dbReference type="Gene3D" id="3.30.565.10">
    <property type="entry name" value="Histidine kinase-like ATPase, C-terminal domain"/>
    <property type="match status" value="1"/>
</dbReference>
<evidence type="ECO:0000313" key="13">
    <source>
        <dbReference type="EMBL" id="MBO7742674.1"/>
    </source>
</evidence>
<keyword evidence="7" id="KW-0067">ATP-binding</keyword>
<keyword evidence="8" id="KW-0902">Two-component regulatory system</keyword>
<dbReference type="SMART" id="SM00448">
    <property type="entry name" value="REC"/>
    <property type="match status" value="1"/>
</dbReference>
<dbReference type="InterPro" id="IPR036097">
    <property type="entry name" value="HisK_dim/P_sf"/>
</dbReference>
<dbReference type="CDD" id="cd16922">
    <property type="entry name" value="HATPase_EvgS-ArcB-TorS-like"/>
    <property type="match status" value="1"/>
</dbReference>
<evidence type="ECO:0000256" key="3">
    <source>
        <dbReference type="ARBA" id="ARBA00022553"/>
    </source>
</evidence>
<dbReference type="Gene3D" id="1.10.287.130">
    <property type="match status" value="1"/>
</dbReference>
<keyword evidence="3" id="KW-0597">Phosphoprotein</keyword>
<dbReference type="SMART" id="SM00387">
    <property type="entry name" value="HATPase_c"/>
    <property type="match status" value="1"/>
</dbReference>
<dbReference type="Pfam" id="PF02518">
    <property type="entry name" value="HATPase_c"/>
    <property type="match status" value="1"/>
</dbReference>
<keyword evidence="5" id="KW-0547">Nucleotide-binding</keyword>
<evidence type="ECO:0000256" key="10">
    <source>
        <dbReference type="SAM" id="Coils"/>
    </source>
</evidence>
<feature type="domain" description="Response regulatory" evidence="12">
    <location>
        <begin position="6"/>
        <end position="122"/>
    </location>
</feature>
<evidence type="ECO:0000259" key="11">
    <source>
        <dbReference type="PROSITE" id="PS50109"/>
    </source>
</evidence>
<evidence type="ECO:0000256" key="2">
    <source>
        <dbReference type="ARBA" id="ARBA00012438"/>
    </source>
</evidence>
<gene>
    <name evidence="13" type="ORF">I8J29_00605</name>
</gene>
<evidence type="ECO:0000256" key="9">
    <source>
        <dbReference type="PROSITE-ProRule" id="PRU00169"/>
    </source>
</evidence>
<evidence type="ECO:0000256" key="5">
    <source>
        <dbReference type="ARBA" id="ARBA00022741"/>
    </source>
</evidence>
<name>A0ABS3W2Z4_9BACL</name>
<evidence type="ECO:0000256" key="8">
    <source>
        <dbReference type="ARBA" id="ARBA00023012"/>
    </source>
</evidence>
<dbReference type="InterPro" id="IPR001789">
    <property type="entry name" value="Sig_transdc_resp-reg_receiver"/>
</dbReference>
<keyword evidence="14" id="KW-1185">Reference proteome</keyword>
<dbReference type="RefSeq" id="WP_208845653.1">
    <property type="nucleotide sequence ID" value="NZ_JAGGDJ010000001.1"/>
</dbReference>
<protein>
    <recommendedName>
        <fullName evidence="2">histidine kinase</fullName>
        <ecNumber evidence="2">2.7.13.3</ecNumber>
    </recommendedName>
</protein>
<comment type="caution">
    <text evidence="9">Lacks conserved residue(s) required for the propagation of feature annotation.</text>
</comment>
<dbReference type="InterPro" id="IPR011006">
    <property type="entry name" value="CheY-like_superfamily"/>
</dbReference>
<dbReference type="PROSITE" id="PS50110">
    <property type="entry name" value="RESPONSE_REGULATORY"/>
    <property type="match status" value="1"/>
</dbReference>
<dbReference type="InterPro" id="IPR036890">
    <property type="entry name" value="HATPase_C_sf"/>
</dbReference>
<comment type="caution">
    <text evidence="13">The sequence shown here is derived from an EMBL/GenBank/DDBJ whole genome shotgun (WGS) entry which is preliminary data.</text>
</comment>
<accession>A0ABS3W2Z4</accession>
<dbReference type="PROSITE" id="PS50109">
    <property type="entry name" value="HIS_KIN"/>
    <property type="match status" value="1"/>
</dbReference>
<evidence type="ECO:0000256" key="7">
    <source>
        <dbReference type="ARBA" id="ARBA00022840"/>
    </source>
</evidence>
<evidence type="ECO:0000256" key="6">
    <source>
        <dbReference type="ARBA" id="ARBA00022777"/>
    </source>
</evidence>
<dbReference type="InterPro" id="IPR004358">
    <property type="entry name" value="Sig_transdc_His_kin-like_C"/>
</dbReference>
<dbReference type="Proteomes" id="UP000670947">
    <property type="component" value="Unassembled WGS sequence"/>
</dbReference>
<dbReference type="InterPro" id="IPR005467">
    <property type="entry name" value="His_kinase_dom"/>
</dbReference>
<dbReference type="CDD" id="cd00082">
    <property type="entry name" value="HisKA"/>
    <property type="match status" value="1"/>
</dbReference>
<proteinExistence type="predicted"/>
<keyword evidence="6" id="KW-0418">Kinase</keyword>
<dbReference type="InterPro" id="IPR003661">
    <property type="entry name" value="HisK_dim/P_dom"/>
</dbReference>
<dbReference type="PANTHER" id="PTHR45339">
    <property type="entry name" value="HYBRID SIGNAL TRANSDUCTION HISTIDINE KINASE J"/>
    <property type="match status" value="1"/>
</dbReference>
<comment type="catalytic activity">
    <reaction evidence="1">
        <text>ATP + protein L-histidine = ADP + protein N-phospho-L-histidine.</text>
        <dbReference type="EC" id="2.7.13.3"/>
    </reaction>
</comment>
<dbReference type="Gene3D" id="3.40.50.2300">
    <property type="match status" value="1"/>
</dbReference>
<evidence type="ECO:0000256" key="1">
    <source>
        <dbReference type="ARBA" id="ARBA00000085"/>
    </source>
</evidence>
<dbReference type="SUPFAM" id="SSF47384">
    <property type="entry name" value="Homodimeric domain of signal transducing histidine kinase"/>
    <property type="match status" value="1"/>
</dbReference>
<dbReference type="SUPFAM" id="SSF55874">
    <property type="entry name" value="ATPase domain of HSP90 chaperone/DNA topoisomerase II/histidine kinase"/>
    <property type="match status" value="1"/>
</dbReference>
<dbReference type="Pfam" id="PF00512">
    <property type="entry name" value="HisKA"/>
    <property type="match status" value="1"/>
</dbReference>
<keyword evidence="10" id="KW-0175">Coiled coil</keyword>
<feature type="coiled-coil region" evidence="10">
    <location>
        <begin position="131"/>
        <end position="165"/>
    </location>
</feature>
<reference evidence="13 14" key="1">
    <citation type="submission" date="2021-03" db="EMBL/GenBank/DDBJ databases">
        <title>Paenibacillus artemisicola MWE-103 whole genome sequence.</title>
        <authorList>
            <person name="Ham Y.J."/>
        </authorList>
    </citation>
    <scope>NUCLEOTIDE SEQUENCE [LARGE SCALE GENOMIC DNA]</scope>
    <source>
        <strain evidence="13 14">MWE-103</strain>
    </source>
</reference>
<dbReference type="EC" id="2.7.13.3" evidence="2"/>
<dbReference type="SMART" id="SM00388">
    <property type="entry name" value="HisKA"/>
    <property type="match status" value="1"/>
</dbReference>
<dbReference type="PANTHER" id="PTHR45339:SF1">
    <property type="entry name" value="HYBRID SIGNAL TRANSDUCTION HISTIDINE KINASE J"/>
    <property type="match status" value="1"/>
</dbReference>
<dbReference type="EMBL" id="JAGGDJ010000001">
    <property type="protein sequence ID" value="MBO7742674.1"/>
    <property type="molecule type" value="Genomic_DNA"/>
</dbReference>
<evidence type="ECO:0000313" key="14">
    <source>
        <dbReference type="Proteomes" id="UP000670947"/>
    </source>
</evidence>
<dbReference type="SUPFAM" id="SSF52172">
    <property type="entry name" value="CheY-like"/>
    <property type="match status" value="1"/>
</dbReference>
<organism evidence="13 14">
    <name type="scientific">Paenibacillus artemisiicola</name>
    <dbReference type="NCBI Taxonomy" id="1172618"/>
    <lineage>
        <taxon>Bacteria</taxon>
        <taxon>Bacillati</taxon>
        <taxon>Bacillota</taxon>
        <taxon>Bacilli</taxon>
        <taxon>Bacillales</taxon>
        <taxon>Paenibacillaceae</taxon>
        <taxon>Paenibacillus</taxon>
    </lineage>
</organism>
<sequence length="413" mass="45458">MEPSVQVLIVDERPEHLAAVEAAIAGMPGLAMRAYSGREALRRLLDHDFAVIVLAVRMSEMNGFETARMIKARDKSRHIPIIFLSAGERGESGETAEFPGAVDYMEWPVIPQVLRAKVEGYIGFYEANRSLSRQSELLKLQTHQLEKANRELQRAKEEAEVASRAKSDFLAMMSHEIRTPLNGIIGMSDLLLTCDLPREQAEMVEIIFTSGNALLNVINHILDFSKLESGKLALNEEPFALRACVDETLELFTANVRKLRLTVGVNVDPALPEVIAGDMLRLRQVLVNLIGNAVKFTPEGRIDIGAKLMEERGERLLIEFSVRDTGIGIPAGKLRLLFQPFYQVDGSANRKFDGTGLGLSISKALVELMGGTIEAVPVRGRGALFRFTIAARRVPGAGQANGKTNLDEGRDSL</sequence>
<dbReference type="InterPro" id="IPR003594">
    <property type="entry name" value="HATPase_dom"/>
</dbReference>
<feature type="domain" description="Histidine kinase" evidence="11">
    <location>
        <begin position="172"/>
        <end position="393"/>
    </location>
</feature>
<dbReference type="Pfam" id="PF00072">
    <property type="entry name" value="Response_reg"/>
    <property type="match status" value="1"/>
</dbReference>
<evidence type="ECO:0000256" key="4">
    <source>
        <dbReference type="ARBA" id="ARBA00022679"/>
    </source>
</evidence>
<keyword evidence="4" id="KW-0808">Transferase</keyword>
<evidence type="ECO:0000259" key="12">
    <source>
        <dbReference type="PROSITE" id="PS50110"/>
    </source>
</evidence>